<evidence type="ECO:0000313" key="2">
    <source>
        <dbReference type="Proteomes" id="UP001165960"/>
    </source>
</evidence>
<protein>
    <submittedName>
        <fullName evidence="1">Uncharacterized protein</fullName>
    </submittedName>
</protein>
<proteinExistence type="predicted"/>
<gene>
    <name evidence="1" type="ORF">DSO57_1007443</name>
</gene>
<keyword evidence="2" id="KW-1185">Reference proteome</keyword>
<name>A0ACC2U5W1_9FUNG</name>
<comment type="caution">
    <text evidence="1">The sequence shown here is derived from an EMBL/GenBank/DDBJ whole genome shotgun (WGS) entry which is preliminary data.</text>
</comment>
<sequence>MFYPFCFQSYTGSALLDSGADCTLINSNFVTKFRLNTNPLQIRNVVLAYEHHIAVTWEIAPFSITLENLHSTIQGPIIDLSRFNMVLGLDWLQKNNPNIDRATSILTLKQEGVNHKIYPDTVDQLLWDHVFVHITETQEEKVNLKAIDWDSFQYKCEVTVHQSPLCVLGHSKGPARVKQ</sequence>
<evidence type="ECO:0000313" key="1">
    <source>
        <dbReference type="EMBL" id="KAJ9082110.1"/>
    </source>
</evidence>
<reference evidence="1" key="1">
    <citation type="submission" date="2022-04" db="EMBL/GenBank/DDBJ databases">
        <title>Genome of the entomopathogenic fungus Entomophthora muscae.</title>
        <authorList>
            <person name="Elya C."/>
            <person name="Lovett B.R."/>
            <person name="Lee E."/>
            <person name="Macias A.M."/>
            <person name="Hajek A.E."/>
            <person name="De Bivort B.L."/>
            <person name="Kasson M.T."/>
            <person name="De Fine Licht H.H."/>
            <person name="Stajich J.E."/>
        </authorList>
    </citation>
    <scope>NUCLEOTIDE SEQUENCE</scope>
    <source>
        <strain evidence="1">Berkeley</strain>
    </source>
</reference>
<dbReference type="Proteomes" id="UP001165960">
    <property type="component" value="Unassembled WGS sequence"/>
</dbReference>
<dbReference type="EMBL" id="QTSX02001442">
    <property type="protein sequence ID" value="KAJ9082110.1"/>
    <property type="molecule type" value="Genomic_DNA"/>
</dbReference>
<organism evidence="1 2">
    <name type="scientific">Entomophthora muscae</name>
    <dbReference type="NCBI Taxonomy" id="34485"/>
    <lineage>
        <taxon>Eukaryota</taxon>
        <taxon>Fungi</taxon>
        <taxon>Fungi incertae sedis</taxon>
        <taxon>Zoopagomycota</taxon>
        <taxon>Entomophthoromycotina</taxon>
        <taxon>Entomophthoromycetes</taxon>
        <taxon>Entomophthorales</taxon>
        <taxon>Entomophthoraceae</taxon>
        <taxon>Entomophthora</taxon>
    </lineage>
</organism>
<accession>A0ACC2U5W1</accession>